<keyword evidence="2" id="KW-1185">Reference proteome</keyword>
<name>A0A3L8SG58_CHLGU</name>
<organism evidence="1 2">
    <name type="scientific">Chloebia gouldiae</name>
    <name type="common">Gouldian finch</name>
    <name type="synonym">Erythrura gouldiae</name>
    <dbReference type="NCBI Taxonomy" id="44316"/>
    <lineage>
        <taxon>Eukaryota</taxon>
        <taxon>Metazoa</taxon>
        <taxon>Chordata</taxon>
        <taxon>Craniata</taxon>
        <taxon>Vertebrata</taxon>
        <taxon>Euteleostomi</taxon>
        <taxon>Archelosauria</taxon>
        <taxon>Archosauria</taxon>
        <taxon>Dinosauria</taxon>
        <taxon>Saurischia</taxon>
        <taxon>Theropoda</taxon>
        <taxon>Coelurosauria</taxon>
        <taxon>Aves</taxon>
        <taxon>Neognathae</taxon>
        <taxon>Neoaves</taxon>
        <taxon>Telluraves</taxon>
        <taxon>Australaves</taxon>
        <taxon>Passeriformes</taxon>
        <taxon>Passeroidea</taxon>
        <taxon>Passeridae</taxon>
        <taxon>Chloebia</taxon>
    </lineage>
</organism>
<reference evidence="1 2" key="1">
    <citation type="journal article" date="2018" name="Proc. R. Soc. B">
        <title>A non-coding region near Follistatin controls head colour polymorphism in the Gouldian finch.</title>
        <authorList>
            <person name="Toomey M.B."/>
            <person name="Marques C.I."/>
            <person name="Andrade P."/>
            <person name="Araujo P.M."/>
            <person name="Sabatino S."/>
            <person name="Gazda M.A."/>
            <person name="Afonso S."/>
            <person name="Lopes R.J."/>
            <person name="Corbo J.C."/>
            <person name="Carneiro M."/>
        </authorList>
    </citation>
    <scope>NUCLEOTIDE SEQUENCE [LARGE SCALE GENOMIC DNA]</scope>
    <source>
        <strain evidence="1">Red01</strain>
        <tissue evidence="1">Muscle</tissue>
    </source>
</reference>
<comment type="caution">
    <text evidence="1">The sequence shown here is derived from an EMBL/GenBank/DDBJ whole genome shotgun (WGS) entry which is preliminary data.</text>
</comment>
<protein>
    <submittedName>
        <fullName evidence="1">Uncharacterized protein</fullName>
    </submittedName>
</protein>
<evidence type="ECO:0000313" key="2">
    <source>
        <dbReference type="Proteomes" id="UP000276834"/>
    </source>
</evidence>
<evidence type="ECO:0000313" key="1">
    <source>
        <dbReference type="EMBL" id="RLW01182.1"/>
    </source>
</evidence>
<accession>A0A3L8SG58</accession>
<sequence length="122" mass="13450">MCDIRVTAEFIPQQAGMFGFTSYGVSYSNNNNSNRKCLKSGSKASALSGQTLSHGDLKRVGVSWKWALTSLLYSFTGKEEILGYSKNLHVSQLQKFGTTPNSAITKTNMLEMNEEVADERVT</sequence>
<proteinExistence type="predicted"/>
<dbReference type="Proteomes" id="UP000276834">
    <property type="component" value="Unassembled WGS sequence"/>
</dbReference>
<gene>
    <name evidence="1" type="ORF">DV515_00008088</name>
</gene>
<dbReference type="AlphaFoldDB" id="A0A3L8SG58"/>
<dbReference type="EMBL" id="QUSF01000023">
    <property type="protein sequence ID" value="RLW01182.1"/>
    <property type="molecule type" value="Genomic_DNA"/>
</dbReference>